<dbReference type="RefSeq" id="WP_097278153.1">
    <property type="nucleotide sequence ID" value="NZ_OCNJ01000002.1"/>
</dbReference>
<protein>
    <recommendedName>
        <fullName evidence="3">SIMPL domain-containing protein</fullName>
    </recommendedName>
</protein>
<sequence>MSTRTTFVAAAVLAVGIAAAGAFTGWGFLHGREATRVVSVKGLAERDVQADLALWPLRFTATGDSLDAVQQKIRADGVAVREFLEANGIGTGEIQVQGLEVTDLFAQLYRSGPVENRFIVAQTLLVRSPEVERVFDAGQKVGDLVDRGVVISSEGMPGGTAPIFLFTRLNDLKPAMIAEATANARAAAEQFAHDSGSTLAGIQSANQGLFQILPRDQVPGAMEERQIEKTLRVVSTVEYRLTD</sequence>
<dbReference type="InterPro" id="IPR007497">
    <property type="entry name" value="SIMPL/DUF541"/>
</dbReference>
<organism evidence="1 2">
    <name type="scientific">Caenispirillum bisanense</name>
    <dbReference type="NCBI Taxonomy" id="414052"/>
    <lineage>
        <taxon>Bacteria</taxon>
        <taxon>Pseudomonadati</taxon>
        <taxon>Pseudomonadota</taxon>
        <taxon>Alphaproteobacteria</taxon>
        <taxon>Rhodospirillales</taxon>
        <taxon>Novispirillaceae</taxon>
        <taxon>Caenispirillum</taxon>
    </lineage>
</organism>
<gene>
    <name evidence="1" type="ORF">SAMN05421508_102404</name>
</gene>
<dbReference type="AlphaFoldDB" id="A0A286GA41"/>
<reference evidence="1 2" key="1">
    <citation type="submission" date="2017-09" db="EMBL/GenBank/DDBJ databases">
        <authorList>
            <person name="Ehlers B."/>
            <person name="Leendertz F.H."/>
        </authorList>
    </citation>
    <scope>NUCLEOTIDE SEQUENCE [LARGE SCALE GENOMIC DNA]</scope>
    <source>
        <strain evidence="1 2">USBA 140</strain>
    </source>
</reference>
<accession>A0A286GA41</accession>
<dbReference type="Gene3D" id="3.30.70.2970">
    <property type="entry name" value="Protein of unknown function (DUF541), domain 2"/>
    <property type="match status" value="1"/>
</dbReference>
<dbReference type="GO" id="GO:0006974">
    <property type="term" value="P:DNA damage response"/>
    <property type="evidence" value="ECO:0007669"/>
    <property type="project" value="TreeGrafter"/>
</dbReference>
<dbReference type="Gene3D" id="3.30.110.170">
    <property type="entry name" value="Protein of unknown function (DUF541), domain 1"/>
    <property type="match status" value="1"/>
</dbReference>
<dbReference type="PANTHER" id="PTHR34387">
    <property type="entry name" value="SLR1258 PROTEIN"/>
    <property type="match status" value="1"/>
</dbReference>
<evidence type="ECO:0008006" key="3">
    <source>
        <dbReference type="Google" id="ProtNLM"/>
    </source>
</evidence>
<dbReference type="Pfam" id="PF04402">
    <property type="entry name" value="SIMPL"/>
    <property type="match status" value="1"/>
</dbReference>
<dbReference type="Proteomes" id="UP000219621">
    <property type="component" value="Unassembled WGS sequence"/>
</dbReference>
<evidence type="ECO:0000313" key="1">
    <source>
        <dbReference type="EMBL" id="SOD92378.1"/>
    </source>
</evidence>
<dbReference type="InterPro" id="IPR052022">
    <property type="entry name" value="26kDa_periplasmic_antigen"/>
</dbReference>
<dbReference type="OrthoDB" id="9806540at2"/>
<proteinExistence type="predicted"/>
<evidence type="ECO:0000313" key="2">
    <source>
        <dbReference type="Proteomes" id="UP000219621"/>
    </source>
</evidence>
<dbReference type="PANTHER" id="PTHR34387:SF2">
    <property type="entry name" value="SLR1258 PROTEIN"/>
    <property type="match status" value="1"/>
</dbReference>
<keyword evidence="2" id="KW-1185">Reference proteome</keyword>
<dbReference type="EMBL" id="OCNJ01000002">
    <property type="protein sequence ID" value="SOD92378.1"/>
    <property type="molecule type" value="Genomic_DNA"/>
</dbReference>
<dbReference type="PIRSF" id="PIRSF029033">
    <property type="entry name" value="UCP029033"/>
    <property type="match status" value="1"/>
</dbReference>
<dbReference type="InterPro" id="IPR016907">
    <property type="entry name" value="UCP029033"/>
</dbReference>
<name>A0A286GA41_9PROT</name>